<protein>
    <submittedName>
        <fullName evidence="2">Uncharacterized protein</fullName>
    </submittedName>
</protein>
<dbReference type="HOGENOM" id="CLU_996263_0_0_12"/>
<evidence type="ECO:0000313" key="3">
    <source>
        <dbReference type="Proteomes" id="UP000001915"/>
    </source>
</evidence>
<keyword evidence="1" id="KW-1133">Transmembrane helix</keyword>
<keyword evidence="1" id="KW-0812">Transmembrane</keyword>
<evidence type="ECO:0000256" key="1">
    <source>
        <dbReference type="SAM" id="Phobius"/>
    </source>
</evidence>
<proteinExistence type="predicted"/>
<dbReference type="OrthoDB" id="306330at2"/>
<organism evidence="2 3">
    <name type="scientific">Brachyspira murdochii (strain ATCC 51284 / DSM 12563 / 56-150)</name>
    <name type="common">Serpulina murdochii</name>
    <dbReference type="NCBI Taxonomy" id="526224"/>
    <lineage>
        <taxon>Bacteria</taxon>
        <taxon>Pseudomonadati</taxon>
        <taxon>Spirochaetota</taxon>
        <taxon>Spirochaetia</taxon>
        <taxon>Brachyspirales</taxon>
        <taxon>Brachyspiraceae</taxon>
        <taxon>Brachyspira</taxon>
    </lineage>
</organism>
<dbReference type="EMBL" id="CP001959">
    <property type="protein sequence ID" value="ADG71505.1"/>
    <property type="molecule type" value="Genomic_DNA"/>
</dbReference>
<keyword evidence="1" id="KW-0472">Membrane</keyword>
<gene>
    <name evidence="2" type="ordered locus">Bmur_1415</name>
</gene>
<dbReference type="Proteomes" id="UP000001915">
    <property type="component" value="Chromosome"/>
</dbReference>
<feature type="transmembrane region" description="Helical" evidence="1">
    <location>
        <begin position="6"/>
        <end position="24"/>
    </location>
</feature>
<reference evidence="2 3" key="1">
    <citation type="journal article" date="2010" name="Stand. Genomic Sci.">
        <title>Complete genome sequence of Brachyspira murdochii type strain (56-150).</title>
        <authorList>
            <person name="Pati A."/>
            <person name="Sikorski J."/>
            <person name="Gronow S."/>
            <person name="Munk C."/>
            <person name="Lapidus A."/>
            <person name="Copeland A."/>
            <person name="Glavina Del Tio T."/>
            <person name="Nolan M."/>
            <person name="Lucas S."/>
            <person name="Chen F."/>
            <person name="Tice H."/>
            <person name="Cheng J.F."/>
            <person name="Han C."/>
            <person name="Detter J.C."/>
            <person name="Bruce D."/>
            <person name="Tapia R."/>
            <person name="Goodwin L."/>
            <person name="Pitluck S."/>
            <person name="Liolios K."/>
            <person name="Ivanova N."/>
            <person name="Mavromatis K."/>
            <person name="Mikhailova N."/>
            <person name="Chen A."/>
            <person name="Palaniappan K."/>
            <person name="Land M."/>
            <person name="Hauser L."/>
            <person name="Chang Y.J."/>
            <person name="Jeffries C.D."/>
            <person name="Spring S."/>
            <person name="Rohde M."/>
            <person name="Goker M."/>
            <person name="Bristow J."/>
            <person name="Eisen J.A."/>
            <person name="Markowitz V."/>
            <person name="Hugenholtz P."/>
            <person name="Kyrpides N.C."/>
            <person name="Klenk H.P."/>
        </authorList>
    </citation>
    <scope>NUCLEOTIDE SEQUENCE [LARGE SCALE GENOMIC DNA]</scope>
    <source>
        <strain evidence="3">ATCC 51284 / DSM 12563 / 56-150</strain>
    </source>
</reference>
<accession>D5U9Y2</accession>
<dbReference type="AlphaFoldDB" id="D5U9Y2"/>
<dbReference type="STRING" id="526224.Bmur_1415"/>
<dbReference type="RefSeq" id="WP_013113924.1">
    <property type="nucleotide sequence ID" value="NC_014150.1"/>
</dbReference>
<sequence>MSDFAIVFICISSMVIAYFVFNIIKSGRHANMKANIKDGTIEFGNDKIITEKSIDKQNKIVSNAFESPKELSALSNKNNNEIINYYNNLKYDDKITSLTVYKEYSNIISQSTLEVQSKIISYIARNHILNKNKSEFESYLKEKRIEIIDIYNSALFNSSIESIKKLQLENICNFYYMIILDNIKNTYKSIYNNHKVQYIKRRDFIKNLKNIKPSDRLKSYDVFINNNFTETAIRDSEIVLDNLKHLQKFLLGIFHDNLKYNGVR</sequence>
<name>D5U9Y2_BRAM5</name>
<dbReference type="KEGG" id="brm:Bmur_1415"/>
<evidence type="ECO:0000313" key="2">
    <source>
        <dbReference type="EMBL" id="ADG71505.1"/>
    </source>
</evidence>